<dbReference type="NCBIfam" id="TIGR00254">
    <property type="entry name" value="GGDEF"/>
    <property type="match status" value="1"/>
</dbReference>
<evidence type="ECO:0000313" key="8">
    <source>
        <dbReference type="Proteomes" id="UP001056429"/>
    </source>
</evidence>
<dbReference type="Gene3D" id="3.30.450.20">
    <property type="entry name" value="PAS domain"/>
    <property type="match status" value="2"/>
</dbReference>
<proteinExistence type="predicted"/>
<dbReference type="SMART" id="SM00267">
    <property type="entry name" value="GGDEF"/>
    <property type="match status" value="1"/>
</dbReference>
<dbReference type="SUPFAM" id="SSF141868">
    <property type="entry name" value="EAL domain-like"/>
    <property type="match status" value="1"/>
</dbReference>
<dbReference type="InterPro" id="IPR001610">
    <property type="entry name" value="PAC"/>
</dbReference>
<keyword evidence="8" id="KW-1185">Reference proteome</keyword>
<dbReference type="InterPro" id="IPR043128">
    <property type="entry name" value="Rev_trsase/Diguanyl_cyclase"/>
</dbReference>
<dbReference type="InterPro" id="IPR000014">
    <property type="entry name" value="PAS"/>
</dbReference>
<dbReference type="CDD" id="cd01948">
    <property type="entry name" value="EAL"/>
    <property type="match status" value="1"/>
</dbReference>
<dbReference type="SUPFAM" id="SSF55073">
    <property type="entry name" value="Nucleotide cyclase"/>
    <property type="match status" value="1"/>
</dbReference>
<dbReference type="InterPro" id="IPR013655">
    <property type="entry name" value="PAS_fold_3"/>
</dbReference>
<dbReference type="SUPFAM" id="SSF55785">
    <property type="entry name" value="PYP-like sensor domain (PAS domain)"/>
    <property type="match status" value="2"/>
</dbReference>
<dbReference type="InterPro" id="IPR029787">
    <property type="entry name" value="Nucleotide_cyclase"/>
</dbReference>
<dbReference type="PROSITE" id="PS50113">
    <property type="entry name" value="PAC"/>
    <property type="match status" value="2"/>
</dbReference>
<dbReference type="InterPro" id="IPR035919">
    <property type="entry name" value="EAL_sf"/>
</dbReference>
<evidence type="ECO:0000259" key="4">
    <source>
        <dbReference type="PROSITE" id="PS50113"/>
    </source>
</evidence>
<feature type="domain" description="PAC" evidence="4">
    <location>
        <begin position="301"/>
        <end position="353"/>
    </location>
</feature>
<dbReference type="RefSeq" id="WP_250859289.1">
    <property type="nucleotide sequence ID" value="NZ_JAGSOJ010000002.1"/>
</dbReference>
<feature type="domain" description="GGDEF" evidence="6">
    <location>
        <begin position="385"/>
        <end position="518"/>
    </location>
</feature>
<dbReference type="SMART" id="SM00052">
    <property type="entry name" value="EAL"/>
    <property type="match status" value="1"/>
</dbReference>
<dbReference type="PANTHER" id="PTHR44757:SF2">
    <property type="entry name" value="BIOFILM ARCHITECTURE MAINTENANCE PROTEIN MBAA"/>
    <property type="match status" value="1"/>
</dbReference>
<dbReference type="EMBL" id="JAGSOJ010000002">
    <property type="protein sequence ID" value="MCM1990250.1"/>
    <property type="molecule type" value="Genomic_DNA"/>
</dbReference>
<dbReference type="InterPro" id="IPR001633">
    <property type="entry name" value="EAL_dom"/>
</dbReference>
<dbReference type="FunFam" id="3.20.20.450:FF:000001">
    <property type="entry name" value="Cyclic di-GMP phosphodiesterase yahA"/>
    <property type="match status" value="1"/>
</dbReference>
<dbReference type="SMART" id="SM00091">
    <property type="entry name" value="PAS"/>
    <property type="match status" value="2"/>
</dbReference>
<evidence type="ECO:0000256" key="2">
    <source>
        <dbReference type="SAM" id="Phobius"/>
    </source>
</evidence>
<dbReference type="Gene3D" id="3.30.70.270">
    <property type="match status" value="1"/>
</dbReference>
<dbReference type="InterPro" id="IPR000160">
    <property type="entry name" value="GGDEF_dom"/>
</dbReference>
<dbReference type="Pfam" id="PF00563">
    <property type="entry name" value="EAL"/>
    <property type="match status" value="1"/>
</dbReference>
<evidence type="ECO:0000313" key="7">
    <source>
        <dbReference type="EMBL" id="MCM1990250.1"/>
    </source>
</evidence>
<dbReference type="SMART" id="SM00086">
    <property type="entry name" value="PAC"/>
    <property type="match status" value="2"/>
</dbReference>
<dbReference type="InterPro" id="IPR052155">
    <property type="entry name" value="Biofilm_reg_signaling"/>
</dbReference>
<dbReference type="Pfam" id="PF08447">
    <property type="entry name" value="PAS_3"/>
    <property type="match status" value="1"/>
</dbReference>
<name>A0A9J6P0L6_9CLOT</name>
<dbReference type="PROSITE" id="PS50883">
    <property type="entry name" value="EAL"/>
    <property type="match status" value="1"/>
</dbReference>
<feature type="coiled-coil region" evidence="1">
    <location>
        <begin position="187"/>
        <end position="232"/>
    </location>
</feature>
<evidence type="ECO:0000259" key="3">
    <source>
        <dbReference type="PROSITE" id="PS50112"/>
    </source>
</evidence>
<dbReference type="AlphaFoldDB" id="A0A9J6P0L6"/>
<dbReference type="Gene3D" id="3.20.20.450">
    <property type="entry name" value="EAL domain"/>
    <property type="match status" value="1"/>
</dbReference>
<evidence type="ECO:0000256" key="1">
    <source>
        <dbReference type="SAM" id="Coils"/>
    </source>
</evidence>
<dbReference type="Proteomes" id="UP001056429">
    <property type="component" value="Unassembled WGS sequence"/>
</dbReference>
<protein>
    <submittedName>
        <fullName evidence="7">EAL domain-containing protein</fullName>
    </submittedName>
</protein>
<feature type="domain" description="PAC" evidence="4">
    <location>
        <begin position="137"/>
        <end position="189"/>
    </location>
</feature>
<keyword evidence="2" id="KW-0812">Transmembrane</keyword>
<feature type="domain" description="EAL" evidence="5">
    <location>
        <begin position="527"/>
        <end position="781"/>
    </location>
</feature>
<keyword evidence="2" id="KW-1133">Transmembrane helix</keyword>
<dbReference type="Pfam" id="PF13426">
    <property type="entry name" value="PAS_9"/>
    <property type="match status" value="1"/>
</dbReference>
<keyword evidence="1" id="KW-0175">Coiled coil</keyword>
<dbReference type="Pfam" id="PF00990">
    <property type="entry name" value="GGDEF"/>
    <property type="match status" value="1"/>
</dbReference>
<feature type="domain" description="PAS" evidence="3">
    <location>
        <begin position="64"/>
        <end position="133"/>
    </location>
</feature>
<dbReference type="PROSITE" id="PS50887">
    <property type="entry name" value="GGDEF"/>
    <property type="match status" value="1"/>
</dbReference>
<dbReference type="InterPro" id="IPR000700">
    <property type="entry name" value="PAS-assoc_C"/>
</dbReference>
<dbReference type="PANTHER" id="PTHR44757">
    <property type="entry name" value="DIGUANYLATE CYCLASE DGCP"/>
    <property type="match status" value="1"/>
</dbReference>
<feature type="transmembrane region" description="Helical" evidence="2">
    <location>
        <begin position="12"/>
        <end position="32"/>
    </location>
</feature>
<organism evidence="7 8">
    <name type="scientific">Oceanirhabdus seepicola</name>
    <dbReference type="NCBI Taxonomy" id="2828781"/>
    <lineage>
        <taxon>Bacteria</taxon>
        <taxon>Bacillati</taxon>
        <taxon>Bacillota</taxon>
        <taxon>Clostridia</taxon>
        <taxon>Eubacteriales</taxon>
        <taxon>Clostridiaceae</taxon>
        <taxon>Oceanirhabdus</taxon>
    </lineage>
</organism>
<evidence type="ECO:0000259" key="5">
    <source>
        <dbReference type="PROSITE" id="PS50883"/>
    </source>
</evidence>
<reference evidence="7" key="1">
    <citation type="journal article" date="2021" name="mSystems">
        <title>Bacteria and Archaea Synergistically Convert Glycine Betaine to Biogenic Methane in the Formosa Cold Seep of the South China Sea.</title>
        <authorList>
            <person name="Li L."/>
            <person name="Zhang W."/>
            <person name="Zhang S."/>
            <person name="Song L."/>
            <person name="Sun Q."/>
            <person name="Zhang H."/>
            <person name="Xiang H."/>
            <person name="Dong X."/>
        </authorList>
    </citation>
    <scope>NUCLEOTIDE SEQUENCE</scope>
    <source>
        <strain evidence="7">ZWT</strain>
    </source>
</reference>
<gene>
    <name evidence="7" type="ORF">KDK92_10940</name>
</gene>
<comment type="caution">
    <text evidence="7">The sequence shown here is derived from an EMBL/GenBank/DDBJ whole genome shotgun (WGS) entry which is preliminary data.</text>
</comment>
<keyword evidence="2" id="KW-0472">Membrane</keyword>
<dbReference type="CDD" id="cd00130">
    <property type="entry name" value="PAS"/>
    <property type="match status" value="1"/>
</dbReference>
<accession>A0A9J6P0L6</accession>
<sequence>MFGLMVAAVMSIKHIVITMGILLIVIFGYLGYRIISMGRHIEELNIVKEKSNDEIQERLIAEDRAMKFANIIKYSDDAIIGKDINGYITSWNNGAENVYGWRKEEAVGKNISILYTEDNESEINEIKKDVKNGIKIKGLKAKRKRKDGTEIYVFLTVSPIKDCKGEIIGTSSISRDITYHMENELKIQNSYEELSAVYSQLAAAEEELRAQYDELLNRERELRNSEERYKSALEITNDGILEWDIGTDRYFVSDRWYTILNCANSNNDSFLSYLKKIVHKEDMSKILRAYVKHAKNKEESFKCEFRLKTFDGGYKWIYFKGKMIKDDEGKPLKFIGALTDISERIEFQEKIRFLANYDMLTNLPNKALFFNTLERELKNSNENNTKGALIAIDLDEFKIINDTLGHAVGDKVLIEVSNILREVTNNEHLISRIGGDEFIILINKFEDINEITSICRKLSEVMKTPLSIDDKEIYTRLSMGIAIFPYNGRDRGTIFKNVDTALYESKRSGKNKFTFFDKELSENIMRRDKIEKGLREALDNDGLHLVYQPKIDINNNKIAGFEALLRWHSEELGFVSPMEFIEVAEERGLICKIGKWVIERVTRQNKEWKKQGFEYGTISVNVSPKQIQNEDFIQEIEKIMNDCEVCPTLLEVEITENSLMKEFDYNVKVLKQLREKKINISLDDFGTGYSSLSYLKELPINILKIDKSFIDDIENDNNKKSIVDGIIQLAHKINLEVVAEGVESEEQLIILKELNCDIIQGYFFSKPISSEEVESKYFSGI</sequence>
<dbReference type="CDD" id="cd01949">
    <property type="entry name" value="GGDEF"/>
    <property type="match status" value="1"/>
</dbReference>
<reference evidence="7" key="2">
    <citation type="submission" date="2021-04" db="EMBL/GenBank/DDBJ databases">
        <authorList>
            <person name="Dong X."/>
        </authorList>
    </citation>
    <scope>NUCLEOTIDE SEQUENCE</scope>
    <source>
        <strain evidence="7">ZWT</strain>
    </source>
</reference>
<evidence type="ECO:0000259" key="6">
    <source>
        <dbReference type="PROSITE" id="PS50887"/>
    </source>
</evidence>
<dbReference type="InterPro" id="IPR035965">
    <property type="entry name" value="PAS-like_dom_sf"/>
</dbReference>
<dbReference type="PROSITE" id="PS50112">
    <property type="entry name" value="PAS"/>
    <property type="match status" value="1"/>
</dbReference>
<dbReference type="NCBIfam" id="TIGR00229">
    <property type="entry name" value="sensory_box"/>
    <property type="match status" value="2"/>
</dbReference>